<feature type="transmembrane region" description="Helical" evidence="5">
    <location>
        <begin position="238"/>
        <end position="261"/>
    </location>
</feature>
<reference evidence="7" key="1">
    <citation type="submission" date="2019-12" db="EMBL/GenBank/DDBJ databases">
        <title>Clostridiaceae gen. nov. sp. nov., isolated from sediment in Xinjiang, China.</title>
        <authorList>
            <person name="Zhang R."/>
        </authorList>
    </citation>
    <scope>NUCLEOTIDE SEQUENCE</scope>
    <source>
        <strain evidence="7">D2Q-11</strain>
    </source>
</reference>
<evidence type="ECO:0000256" key="5">
    <source>
        <dbReference type="SAM" id="Phobius"/>
    </source>
</evidence>
<evidence type="ECO:0000256" key="3">
    <source>
        <dbReference type="ARBA" id="ARBA00022989"/>
    </source>
</evidence>
<dbReference type="InterPro" id="IPR052902">
    <property type="entry name" value="ABC-2_transporter"/>
</dbReference>
<dbReference type="GO" id="GO:0140359">
    <property type="term" value="F:ABC-type transporter activity"/>
    <property type="evidence" value="ECO:0007669"/>
    <property type="project" value="InterPro"/>
</dbReference>
<dbReference type="Pfam" id="PF12698">
    <property type="entry name" value="ABC2_membrane_3"/>
    <property type="match status" value="1"/>
</dbReference>
<feature type="domain" description="ABC-2 type transporter transmembrane" evidence="6">
    <location>
        <begin position="15"/>
        <end position="383"/>
    </location>
</feature>
<accession>A0A942UUR6</accession>
<protein>
    <submittedName>
        <fullName evidence="7">ABC transporter permease</fullName>
    </submittedName>
</protein>
<comment type="subcellular location">
    <subcellularLocation>
        <location evidence="1">Membrane</location>
        <topology evidence="1">Multi-pass membrane protein</topology>
    </subcellularLocation>
</comment>
<organism evidence="7 8">
    <name type="scientific">Anaeromonas frigoriresistens</name>
    <dbReference type="NCBI Taxonomy" id="2683708"/>
    <lineage>
        <taxon>Bacteria</taxon>
        <taxon>Bacillati</taxon>
        <taxon>Bacillota</taxon>
        <taxon>Tissierellia</taxon>
        <taxon>Tissierellales</taxon>
        <taxon>Thermohalobacteraceae</taxon>
        <taxon>Anaeromonas</taxon>
    </lineage>
</organism>
<keyword evidence="3 5" id="KW-1133">Transmembrane helix</keyword>
<dbReference type="PANTHER" id="PTHR43027">
    <property type="entry name" value="DOXORUBICIN RESISTANCE ABC TRANSPORTER PERMEASE PROTEIN DRRC-RELATED"/>
    <property type="match status" value="1"/>
</dbReference>
<proteinExistence type="predicted"/>
<name>A0A942UUR6_9FIRM</name>
<dbReference type="AlphaFoldDB" id="A0A942UUR6"/>
<evidence type="ECO:0000259" key="6">
    <source>
        <dbReference type="Pfam" id="PF12698"/>
    </source>
</evidence>
<dbReference type="PANTHER" id="PTHR43027:SF1">
    <property type="entry name" value="DOXORUBICIN RESISTANCE ABC TRANSPORTER PERMEASE PROTEIN DRRC-RELATED"/>
    <property type="match status" value="1"/>
</dbReference>
<evidence type="ECO:0000256" key="2">
    <source>
        <dbReference type="ARBA" id="ARBA00022692"/>
    </source>
</evidence>
<feature type="transmembrane region" description="Helical" evidence="5">
    <location>
        <begin position="273"/>
        <end position="294"/>
    </location>
</feature>
<sequence>MQVFKTYHKIIKRKFLSIAILLVAYLGLSLLYSHSDLTSDVNSFTDIEVEIAFLNEDMTNENNTELVEGMKSYLSQHAEIVTVVDNREDIQNALFSNEIQAAIRIPYGFTKKFFKDNSLTIEQMSKPDSLEAFYVQSHINKFLNKAKIYASYMDEDDQAQIVERVKDDLSKYINVEVHGDSNVLLEVTRNMINHYNFLGLYLLFSIVSGVGMSMMVFNKPEIIKRNNISSLSISNRNFQLFLGNISYVLFCWGLGMLISIVFFRHQFSLPKTILFSINALCFAITCLSIGFLIGKNVRNKNTFNSLVAIIILSMTFIGGLFIPLELMSSKIIKVAQFTPIYWYIKANDNIQNLDIVSSDYLIPIGWQILTVCAFGIGIFAFTFIISKVKYSRFHSQ</sequence>
<comment type="caution">
    <text evidence="7">The sequence shown here is derived from an EMBL/GenBank/DDBJ whole genome shotgun (WGS) entry which is preliminary data.</text>
</comment>
<feature type="transmembrane region" description="Helical" evidence="5">
    <location>
        <begin position="364"/>
        <end position="385"/>
    </location>
</feature>
<feature type="transmembrane region" description="Helical" evidence="5">
    <location>
        <begin position="198"/>
        <end position="217"/>
    </location>
</feature>
<dbReference type="Proteomes" id="UP000724672">
    <property type="component" value="Unassembled WGS sequence"/>
</dbReference>
<keyword evidence="8" id="KW-1185">Reference proteome</keyword>
<evidence type="ECO:0000313" key="7">
    <source>
        <dbReference type="EMBL" id="MBS4539478.1"/>
    </source>
</evidence>
<dbReference type="GO" id="GO:0016020">
    <property type="term" value="C:membrane"/>
    <property type="evidence" value="ECO:0007669"/>
    <property type="project" value="UniProtKB-SubCell"/>
</dbReference>
<evidence type="ECO:0000313" key="8">
    <source>
        <dbReference type="Proteomes" id="UP000724672"/>
    </source>
</evidence>
<dbReference type="InterPro" id="IPR013525">
    <property type="entry name" value="ABC2_TM"/>
</dbReference>
<dbReference type="RefSeq" id="WP_203367395.1">
    <property type="nucleotide sequence ID" value="NZ_WSFT01000050.1"/>
</dbReference>
<dbReference type="EMBL" id="WSFT01000050">
    <property type="protein sequence ID" value="MBS4539478.1"/>
    <property type="molecule type" value="Genomic_DNA"/>
</dbReference>
<evidence type="ECO:0000256" key="4">
    <source>
        <dbReference type="ARBA" id="ARBA00023136"/>
    </source>
</evidence>
<keyword evidence="4 5" id="KW-0472">Membrane</keyword>
<evidence type="ECO:0000256" key="1">
    <source>
        <dbReference type="ARBA" id="ARBA00004141"/>
    </source>
</evidence>
<gene>
    <name evidence="7" type="ORF">GOQ27_13465</name>
</gene>
<feature type="transmembrane region" description="Helical" evidence="5">
    <location>
        <begin position="306"/>
        <end position="324"/>
    </location>
</feature>
<dbReference type="Gene3D" id="3.40.1710.10">
    <property type="entry name" value="abc type-2 transporter like domain"/>
    <property type="match status" value="1"/>
</dbReference>
<keyword evidence="2 5" id="KW-0812">Transmembrane</keyword>